<proteinExistence type="predicted"/>
<dbReference type="AlphaFoldDB" id="A0ABD0JC68"/>
<feature type="non-terminal residue" evidence="2">
    <location>
        <position position="1"/>
    </location>
</feature>
<evidence type="ECO:0000313" key="2">
    <source>
        <dbReference type="EMBL" id="KAK7469670.1"/>
    </source>
</evidence>
<dbReference type="EMBL" id="JACVVK020000509">
    <property type="protein sequence ID" value="KAK7469670.1"/>
    <property type="molecule type" value="Genomic_DNA"/>
</dbReference>
<reference evidence="2 3" key="1">
    <citation type="journal article" date="2023" name="Sci. Data">
        <title>Genome assembly of the Korean intertidal mud-creeper Batillaria attramentaria.</title>
        <authorList>
            <person name="Patra A.K."/>
            <person name="Ho P.T."/>
            <person name="Jun S."/>
            <person name="Lee S.J."/>
            <person name="Kim Y."/>
            <person name="Won Y.J."/>
        </authorList>
    </citation>
    <scope>NUCLEOTIDE SEQUENCE [LARGE SCALE GENOMIC DNA]</scope>
    <source>
        <strain evidence="2">Wonlab-2016</strain>
    </source>
</reference>
<evidence type="ECO:0000256" key="1">
    <source>
        <dbReference type="SAM" id="Coils"/>
    </source>
</evidence>
<accession>A0ABD0JC68</accession>
<name>A0ABD0JC68_9CAEN</name>
<feature type="coiled-coil region" evidence="1">
    <location>
        <begin position="119"/>
        <end position="146"/>
    </location>
</feature>
<evidence type="ECO:0000313" key="3">
    <source>
        <dbReference type="Proteomes" id="UP001519460"/>
    </source>
</evidence>
<dbReference type="Proteomes" id="UP001519460">
    <property type="component" value="Unassembled WGS sequence"/>
</dbReference>
<comment type="caution">
    <text evidence="2">The sequence shown here is derived from an EMBL/GenBank/DDBJ whole genome shotgun (WGS) entry which is preliminary data.</text>
</comment>
<organism evidence="2 3">
    <name type="scientific">Batillaria attramentaria</name>
    <dbReference type="NCBI Taxonomy" id="370345"/>
    <lineage>
        <taxon>Eukaryota</taxon>
        <taxon>Metazoa</taxon>
        <taxon>Spiralia</taxon>
        <taxon>Lophotrochozoa</taxon>
        <taxon>Mollusca</taxon>
        <taxon>Gastropoda</taxon>
        <taxon>Caenogastropoda</taxon>
        <taxon>Sorbeoconcha</taxon>
        <taxon>Cerithioidea</taxon>
        <taxon>Batillariidae</taxon>
        <taxon>Batillaria</taxon>
    </lineage>
</organism>
<protein>
    <recommendedName>
        <fullName evidence="4">Ig-like domain-containing protein</fullName>
    </recommendedName>
</protein>
<keyword evidence="3" id="KW-1185">Reference proteome</keyword>
<evidence type="ECO:0008006" key="4">
    <source>
        <dbReference type="Google" id="ProtNLM"/>
    </source>
</evidence>
<sequence>PPTVVKDTLVVNMSNKAAYNSSADEWHVQLTCGKFLRMGDPPVTVDSVLWRTPENDDLPSSSEKNGTFVLNLPNPIAHGNYNCYVNSTGSACPQGQIPSSGSMQITGDEADLLLLRSRLDYEHERNNRLEDLVKNLTRRIEQLAHTGGMLLMNCN</sequence>
<keyword evidence="1" id="KW-0175">Coiled coil</keyword>
<gene>
    <name evidence="2" type="ORF">BaRGS_00036340</name>
</gene>